<protein>
    <submittedName>
        <fullName evidence="2">Uncharacterized protein</fullName>
    </submittedName>
</protein>
<feature type="compositionally biased region" description="Pro residues" evidence="1">
    <location>
        <begin position="83"/>
        <end position="106"/>
    </location>
</feature>
<name>A0A067N1J7_BOTB1</name>
<reference evidence="3" key="1">
    <citation type="journal article" date="2014" name="Proc. Natl. Acad. Sci. U.S.A.">
        <title>Extensive sampling of basidiomycete genomes demonstrates inadequacy of the white-rot/brown-rot paradigm for wood decay fungi.</title>
        <authorList>
            <person name="Riley R."/>
            <person name="Salamov A.A."/>
            <person name="Brown D.W."/>
            <person name="Nagy L.G."/>
            <person name="Floudas D."/>
            <person name="Held B.W."/>
            <person name="Levasseur A."/>
            <person name="Lombard V."/>
            <person name="Morin E."/>
            <person name="Otillar R."/>
            <person name="Lindquist E.A."/>
            <person name="Sun H."/>
            <person name="LaButti K.M."/>
            <person name="Schmutz J."/>
            <person name="Jabbour D."/>
            <person name="Luo H."/>
            <person name="Baker S.E."/>
            <person name="Pisabarro A.G."/>
            <person name="Walton J.D."/>
            <person name="Blanchette R.A."/>
            <person name="Henrissat B."/>
            <person name="Martin F."/>
            <person name="Cullen D."/>
            <person name="Hibbett D.S."/>
            <person name="Grigoriev I.V."/>
        </authorList>
    </citation>
    <scope>NUCLEOTIDE SEQUENCE [LARGE SCALE GENOMIC DNA]</scope>
    <source>
        <strain evidence="3">FD-172 SS1</strain>
    </source>
</reference>
<dbReference type="STRING" id="930990.A0A067N1J7"/>
<gene>
    <name evidence="2" type="ORF">BOTBODRAFT_73421</name>
</gene>
<dbReference type="Proteomes" id="UP000027195">
    <property type="component" value="Unassembled WGS sequence"/>
</dbReference>
<accession>A0A067N1J7</accession>
<evidence type="ECO:0000313" key="2">
    <source>
        <dbReference type="EMBL" id="KDQ21853.1"/>
    </source>
</evidence>
<feature type="non-terminal residue" evidence="2">
    <location>
        <position position="207"/>
    </location>
</feature>
<proteinExistence type="predicted"/>
<evidence type="ECO:0000256" key="1">
    <source>
        <dbReference type="SAM" id="MobiDB-lite"/>
    </source>
</evidence>
<feature type="non-terminal residue" evidence="2">
    <location>
        <position position="1"/>
    </location>
</feature>
<sequence length="207" mass="22616">PVPMSFPAILRNPKLSNRFAHLQEHKQRPSGSPGAVRNAGNAKEGKRWVRRLDNTRFAANPHIIPPTASDYSLSLPSKPSTFPEPLPAYLPRTAPAPSPAPPPPNPASAYAGRFSHSLKGVRRTLRKSGKAQALVKVVEVELLGWLNTSVVLNPHQNSKGDGRVLDTSGTIVEVSRSAGQMIWSISDDKFARYIVHSVARWYGVVSY</sequence>
<dbReference type="InParanoid" id="A0A067N1J7"/>
<dbReference type="HOGENOM" id="CLU_080326_0_0_1"/>
<keyword evidence="3" id="KW-1185">Reference proteome</keyword>
<dbReference type="AlphaFoldDB" id="A0A067N1J7"/>
<feature type="region of interest" description="Disordered" evidence="1">
    <location>
        <begin position="83"/>
        <end position="111"/>
    </location>
</feature>
<evidence type="ECO:0000313" key="3">
    <source>
        <dbReference type="Proteomes" id="UP000027195"/>
    </source>
</evidence>
<feature type="region of interest" description="Disordered" evidence="1">
    <location>
        <begin position="23"/>
        <end position="46"/>
    </location>
</feature>
<dbReference type="OrthoDB" id="10256743at2759"/>
<dbReference type="EMBL" id="KL198016">
    <property type="protein sequence ID" value="KDQ21853.1"/>
    <property type="molecule type" value="Genomic_DNA"/>
</dbReference>
<organism evidence="2 3">
    <name type="scientific">Botryobasidium botryosum (strain FD-172 SS1)</name>
    <dbReference type="NCBI Taxonomy" id="930990"/>
    <lineage>
        <taxon>Eukaryota</taxon>
        <taxon>Fungi</taxon>
        <taxon>Dikarya</taxon>
        <taxon>Basidiomycota</taxon>
        <taxon>Agaricomycotina</taxon>
        <taxon>Agaricomycetes</taxon>
        <taxon>Cantharellales</taxon>
        <taxon>Botryobasidiaceae</taxon>
        <taxon>Botryobasidium</taxon>
    </lineage>
</organism>